<feature type="region of interest" description="Disordered" evidence="2">
    <location>
        <begin position="164"/>
        <end position="197"/>
    </location>
</feature>
<feature type="compositionally biased region" description="Low complexity" evidence="2">
    <location>
        <begin position="732"/>
        <end position="752"/>
    </location>
</feature>
<proteinExistence type="predicted"/>
<evidence type="ECO:0000313" key="4">
    <source>
        <dbReference type="Proteomes" id="UP000242457"/>
    </source>
</evidence>
<dbReference type="AlphaFoldDB" id="A0A2A3EHC7"/>
<feature type="region of interest" description="Disordered" evidence="2">
    <location>
        <begin position="224"/>
        <end position="248"/>
    </location>
</feature>
<dbReference type="Gene3D" id="6.10.250.1010">
    <property type="match status" value="1"/>
</dbReference>
<sequence length="889" mass="99230">MPGRGSPYSTSQMRPILSNPTDASNDLLPGRLVLLKAALVWDEVHGAPAKRNDILAGTEFLSVFINGAMATPPQRRRGFRRGGQSATSGDSATAESHQHEASIYRISRNPGNRQVVPRARNTSGREEVVRFYPISHKTLENRQQNLASLIDELTTTGDISSTRLAPQSSISATTTATSTATTREKSRTNATTTSVNSTNKGVVGRQKVIGVSVTSTVEATPYKETRNGTARASTTTRTTTARTTSTTISATTTTTVLSTRTTTTTTTTTTPSSSSFVTEDLSNISSITPGPLAKHTPSFGQHRKTNGTTGRSVSSGDTITLPAEDNYELPEENEEPKEPSEEPIEVQSERYQASYNKSPRPYSEPAKSYSEPAKVYSEPEKVYGEPAKVYSEPAKVYSEPAKVYGEPAKVYSEPAKVYSEPEKVYSQPAKGEPDEQNYEVDESVSVSSNGNVHGPQMMLTEPSNASEVEDGHKVGYVVEGRNYRKGVRYTADGEEVRQMWTEVLNEGGTESTTCRVAFVEIDNETERLIVILIGSGANLAIVQILRKVVVVVMEIRRTVFGGSVDDWIDPLYRLVVRFDDDGAREERSAFPSCTAAATQIPRSERNVCCLNELYITASTLLFISLGLKVDWKFFGILNQFRPRQKSSEQMEAESQQLQDEQSQLVQIESDRLEHRSYLQHEAQPEAQQIRYKTFVQPIDVQSPDPNQIQYGRYSDPHAKQVIVEDFKHPDPSSSVYAYSQQSAQHDQQSAQYETSENYGEEPRKTRREYANRGRIVYKGSYEQQQQEEPRVEQIAVPVERLPSPIPQKLVIDKNMPIQIQQLLQYQARLPYEVIANSITYKPKSLFVPKPIPVDGKGPYQYRSKVYYVNNEQYDDEFHSTKPVQENQRH</sequence>
<feature type="region of interest" description="Disordered" evidence="2">
    <location>
        <begin position="72"/>
        <end position="121"/>
    </location>
</feature>
<feature type="compositionally biased region" description="Low complexity" evidence="2">
    <location>
        <begin position="259"/>
        <end position="275"/>
    </location>
</feature>
<feature type="region of interest" description="Disordered" evidence="2">
    <location>
        <begin position="730"/>
        <end position="766"/>
    </location>
</feature>
<feature type="region of interest" description="Disordered" evidence="2">
    <location>
        <begin position="286"/>
        <end position="371"/>
    </location>
</feature>
<feature type="compositionally biased region" description="Acidic residues" evidence="2">
    <location>
        <begin position="325"/>
        <end position="335"/>
    </location>
</feature>
<dbReference type="Proteomes" id="UP000242457">
    <property type="component" value="Unassembled WGS sequence"/>
</dbReference>
<feature type="region of interest" description="Disordered" evidence="2">
    <location>
        <begin position="259"/>
        <end position="278"/>
    </location>
</feature>
<feature type="compositionally biased region" description="Low complexity" evidence="2">
    <location>
        <begin position="188"/>
        <end position="197"/>
    </location>
</feature>
<gene>
    <name evidence="3" type="ORF">APICC_09351</name>
</gene>
<evidence type="ECO:0000256" key="2">
    <source>
        <dbReference type="SAM" id="MobiDB-lite"/>
    </source>
</evidence>
<organism evidence="3 4">
    <name type="scientific">Apis cerana cerana</name>
    <name type="common">Oriental honeybee</name>
    <dbReference type="NCBI Taxonomy" id="94128"/>
    <lineage>
        <taxon>Eukaryota</taxon>
        <taxon>Metazoa</taxon>
        <taxon>Ecdysozoa</taxon>
        <taxon>Arthropoda</taxon>
        <taxon>Hexapoda</taxon>
        <taxon>Insecta</taxon>
        <taxon>Pterygota</taxon>
        <taxon>Neoptera</taxon>
        <taxon>Endopterygota</taxon>
        <taxon>Hymenoptera</taxon>
        <taxon>Apocrita</taxon>
        <taxon>Aculeata</taxon>
        <taxon>Apoidea</taxon>
        <taxon>Anthophila</taxon>
        <taxon>Apidae</taxon>
        <taxon>Apis</taxon>
    </lineage>
</organism>
<evidence type="ECO:0000256" key="1">
    <source>
        <dbReference type="SAM" id="Coils"/>
    </source>
</evidence>
<keyword evidence="1" id="KW-0175">Coiled coil</keyword>
<reference evidence="3 4" key="1">
    <citation type="submission" date="2014-07" db="EMBL/GenBank/DDBJ databases">
        <title>Genomic and transcriptomic analysis on Apis cerana provide comprehensive insights into honey bee biology.</title>
        <authorList>
            <person name="Diao Q."/>
            <person name="Sun L."/>
            <person name="Zheng H."/>
            <person name="Zheng H."/>
            <person name="Xu S."/>
            <person name="Wang S."/>
            <person name="Zeng Z."/>
            <person name="Hu F."/>
            <person name="Su S."/>
            <person name="Wu J."/>
        </authorList>
    </citation>
    <scope>NUCLEOTIDE SEQUENCE [LARGE SCALE GENOMIC DNA]</scope>
    <source>
        <tissue evidence="3">Pupae without intestine</tissue>
    </source>
</reference>
<dbReference type="OrthoDB" id="6507260at2759"/>
<feature type="compositionally biased region" description="Low complexity" evidence="2">
    <location>
        <begin position="168"/>
        <end position="181"/>
    </location>
</feature>
<feature type="compositionally biased region" description="Low complexity" evidence="2">
    <location>
        <begin position="229"/>
        <end position="248"/>
    </location>
</feature>
<name>A0A2A3EHC7_APICC</name>
<evidence type="ECO:0000313" key="3">
    <source>
        <dbReference type="EMBL" id="PBC30411.1"/>
    </source>
</evidence>
<feature type="region of interest" description="Disordered" evidence="2">
    <location>
        <begin position="1"/>
        <end position="22"/>
    </location>
</feature>
<feature type="compositionally biased region" description="Polar residues" evidence="2">
    <location>
        <begin position="306"/>
        <end position="318"/>
    </location>
</feature>
<feature type="coiled-coil region" evidence="1">
    <location>
        <begin position="643"/>
        <end position="670"/>
    </location>
</feature>
<feature type="compositionally biased region" description="Polar residues" evidence="2">
    <location>
        <begin position="7"/>
        <end position="22"/>
    </location>
</feature>
<keyword evidence="4" id="KW-1185">Reference proteome</keyword>
<feature type="compositionally biased region" description="Polar residues" evidence="2">
    <location>
        <begin position="84"/>
        <end position="95"/>
    </location>
</feature>
<dbReference type="EMBL" id="KZ288262">
    <property type="protein sequence ID" value="PBC30411.1"/>
    <property type="molecule type" value="Genomic_DNA"/>
</dbReference>
<accession>A0A2A3EHC7</accession>
<protein>
    <submittedName>
        <fullName evidence="3">Uncharacterized protein</fullName>
    </submittedName>
</protein>